<dbReference type="Proteomes" id="UP000311382">
    <property type="component" value="Unassembled WGS sequence"/>
</dbReference>
<reference evidence="2 3" key="1">
    <citation type="submission" date="2019-03" db="EMBL/GenBank/DDBJ databases">
        <title>Rhodosporidium diobovatum UCD-FST 08-225 genome sequencing, assembly, and annotation.</title>
        <authorList>
            <person name="Fakankun I.U."/>
            <person name="Fristensky B."/>
            <person name="Levin D.B."/>
        </authorList>
    </citation>
    <scope>NUCLEOTIDE SEQUENCE [LARGE SCALE GENOMIC DNA]</scope>
    <source>
        <strain evidence="2 3">UCD-FST 08-225</strain>
    </source>
</reference>
<protein>
    <recommendedName>
        <fullName evidence="4">Cytochrome P450</fullName>
    </recommendedName>
</protein>
<dbReference type="GO" id="GO:0004497">
    <property type="term" value="F:monooxygenase activity"/>
    <property type="evidence" value="ECO:0007669"/>
    <property type="project" value="InterPro"/>
</dbReference>
<organism evidence="2 3">
    <name type="scientific">Rhodotorula diobovata</name>
    <dbReference type="NCBI Taxonomy" id="5288"/>
    <lineage>
        <taxon>Eukaryota</taxon>
        <taxon>Fungi</taxon>
        <taxon>Dikarya</taxon>
        <taxon>Basidiomycota</taxon>
        <taxon>Pucciniomycotina</taxon>
        <taxon>Microbotryomycetes</taxon>
        <taxon>Sporidiobolales</taxon>
        <taxon>Sporidiobolaceae</taxon>
        <taxon>Rhodotorula</taxon>
    </lineage>
</organism>
<comment type="caution">
    <text evidence="2">The sequence shown here is derived from an EMBL/GenBank/DDBJ whole genome shotgun (WGS) entry which is preliminary data.</text>
</comment>
<feature type="region of interest" description="Disordered" evidence="1">
    <location>
        <begin position="496"/>
        <end position="524"/>
    </location>
</feature>
<dbReference type="OrthoDB" id="823504at2759"/>
<evidence type="ECO:0008006" key="4">
    <source>
        <dbReference type="Google" id="ProtNLM"/>
    </source>
</evidence>
<accession>A0A5C5FX28</accession>
<dbReference type="STRING" id="5288.A0A5C5FX28"/>
<proteinExistence type="predicted"/>
<gene>
    <name evidence="2" type="ORF">DMC30DRAFT_416636</name>
</gene>
<dbReference type="Gene3D" id="1.10.630.10">
    <property type="entry name" value="Cytochrome P450"/>
    <property type="match status" value="1"/>
</dbReference>
<dbReference type="AlphaFoldDB" id="A0A5C5FX28"/>
<evidence type="ECO:0000256" key="1">
    <source>
        <dbReference type="SAM" id="MobiDB-lite"/>
    </source>
</evidence>
<keyword evidence="3" id="KW-1185">Reference proteome</keyword>
<dbReference type="GO" id="GO:0016705">
    <property type="term" value="F:oxidoreductase activity, acting on paired donors, with incorporation or reduction of molecular oxygen"/>
    <property type="evidence" value="ECO:0007669"/>
    <property type="project" value="InterPro"/>
</dbReference>
<name>A0A5C5FX28_9BASI</name>
<evidence type="ECO:0000313" key="3">
    <source>
        <dbReference type="Proteomes" id="UP000311382"/>
    </source>
</evidence>
<dbReference type="GO" id="GO:0005506">
    <property type="term" value="F:iron ion binding"/>
    <property type="evidence" value="ECO:0007669"/>
    <property type="project" value="InterPro"/>
</dbReference>
<dbReference type="GO" id="GO:0020037">
    <property type="term" value="F:heme binding"/>
    <property type="evidence" value="ECO:0007669"/>
    <property type="project" value="InterPro"/>
</dbReference>
<feature type="compositionally biased region" description="Low complexity" evidence="1">
    <location>
        <begin position="504"/>
        <end position="517"/>
    </location>
</feature>
<dbReference type="EMBL" id="SOZI01000057">
    <property type="protein sequence ID" value="TNY20826.1"/>
    <property type="molecule type" value="Genomic_DNA"/>
</dbReference>
<dbReference type="SUPFAM" id="SSF48264">
    <property type="entry name" value="Cytochrome P450"/>
    <property type="match status" value="1"/>
</dbReference>
<dbReference type="InterPro" id="IPR036396">
    <property type="entry name" value="Cyt_P450_sf"/>
</dbReference>
<sequence length="524" mass="57268">MWDDLQPELDNGAFGGLLVRHFPTVFTFNSTYALFPFSTPHTTKANLEHLGIAHEYDLRRPTTPAQWQRVTSYDRIKHVLDDEQHFSSVYGPALDELTRKGEPSVLEYVRLVTDSPKGRASAADILDLSLFPAHWAQTAMVDVGDLTQRVLERETWSYGERKFRADLVGDVAVPVVVEYLADLFGVPLKTESNPLGLLTVEGLYDALTDLYAFVYLNFDPTVAFKLRDRARKHSEVLRGVLLARLGQTEFMPDLASDLIRDVKRALTGKGSGGYVLSERARDLYKRTLSSDRPIEELAGVLLSALVRLVQVVPQVANAADFFLDPSRQSELRELCRLSQQSVGPAHDSDIFSYVQEALRLQPAVTGVARRHKKDDDAGQLVWLDVAAAGRDDKAFSDPSKVDPKRDARLYKPLEKASSVVNTRGEAYNTPLVAAMIRELFAYNNPARAAGAEGQLGATAGPMGLRTYARDELRDRTAAFPGRMVISFSGTGQTGAGAGAGAGAKAGTTTGQGSAGAKVKAGWKA</sequence>
<evidence type="ECO:0000313" key="2">
    <source>
        <dbReference type="EMBL" id="TNY20826.1"/>
    </source>
</evidence>